<feature type="domain" description="Peptidase C-terminal archaeal/bacterial" evidence="2">
    <location>
        <begin position="41"/>
        <end position="101"/>
    </location>
</feature>
<comment type="caution">
    <text evidence="3">The sequence shown here is derived from an EMBL/GenBank/DDBJ whole genome shotgun (WGS) entry which is preliminary data.</text>
</comment>
<dbReference type="EMBL" id="WBVQ01000002">
    <property type="protein sequence ID" value="KAB2816204.1"/>
    <property type="molecule type" value="Genomic_DNA"/>
</dbReference>
<dbReference type="Proteomes" id="UP000484164">
    <property type="component" value="Unassembled WGS sequence"/>
</dbReference>
<reference evidence="3 4" key="1">
    <citation type="submission" date="2019-10" db="EMBL/GenBank/DDBJ databases">
        <title>Genome sequence of Phaeocystidibacter marisrubri JCM30614 (type strain).</title>
        <authorList>
            <person name="Bowman J.P."/>
        </authorList>
    </citation>
    <scope>NUCLEOTIDE SEQUENCE [LARGE SCALE GENOMIC DNA]</scope>
    <source>
        <strain evidence="3 4">JCM 30614</strain>
    </source>
</reference>
<organism evidence="3 4">
    <name type="scientific">Phaeocystidibacter marisrubri</name>
    <dbReference type="NCBI Taxonomy" id="1577780"/>
    <lineage>
        <taxon>Bacteria</taxon>
        <taxon>Pseudomonadati</taxon>
        <taxon>Bacteroidota</taxon>
        <taxon>Flavobacteriia</taxon>
        <taxon>Flavobacteriales</taxon>
        <taxon>Phaeocystidibacteraceae</taxon>
        <taxon>Phaeocystidibacter</taxon>
    </lineage>
</organism>
<accession>A0A6L3ZFP7</accession>
<evidence type="ECO:0000256" key="1">
    <source>
        <dbReference type="SAM" id="SignalP"/>
    </source>
</evidence>
<evidence type="ECO:0000313" key="3">
    <source>
        <dbReference type="EMBL" id="KAB2816204.1"/>
    </source>
</evidence>
<feature type="chain" id="PRO_5026655333" description="Peptidase C-terminal archaeal/bacterial domain-containing protein" evidence="1">
    <location>
        <begin position="20"/>
        <end position="229"/>
    </location>
</feature>
<sequence length="229" mass="25623">MKSTILSALALLSVSTAFGQVTTENGSLSSDDLKRENTYYYDVHTIEVKKPRIIKVALNSDEFDTYLIVKTPSGTQLDNDDSEGSNSYLEIFAEEPGTYTIWASTYNEGAEGSYELVINKSGAIEIERTEGRIDPRDEQLPKGEYVDTYNRTIDVDKMFSVRLKCYGFDGYLVVTSPSGQIWRNDDEGDDYHVSLVSDLSPEAGEWKIQVTTVEEGEVGAYDLEIITEE</sequence>
<proteinExistence type="predicted"/>
<name>A0A6L3ZFP7_9FLAO</name>
<protein>
    <recommendedName>
        <fullName evidence="2">Peptidase C-terminal archaeal/bacterial domain-containing protein</fullName>
    </recommendedName>
</protein>
<dbReference type="AlphaFoldDB" id="A0A6L3ZFP7"/>
<gene>
    <name evidence="3" type="ORF">F8C82_10990</name>
</gene>
<keyword evidence="4" id="KW-1185">Reference proteome</keyword>
<feature type="signal peptide" evidence="1">
    <location>
        <begin position="1"/>
        <end position="19"/>
    </location>
</feature>
<dbReference type="InterPro" id="IPR007280">
    <property type="entry name" value="Peptidase_C_arc/bac"/>
</dbReference>
<dbReference type="Pfam" id="PF04151">
    <property type="entry name" value="PPC"/>
    <property type="match status" value="1"/>
</dbReference>
<dbReference type="OrthoDB" id="1492459at2"/>
<keyword evidence="1" id="KW-0732">Signal</keyword>
<evidence type="ECO:0000313" key="4">
    <source>
        <dbReference type="Proteomes" id="UP000484164"/>
    </source>
</evidence>
<evidence type="ECO:0000259" key="2">
    <source>
        <dbReference type="Pfam" id="PF04151"/>
    </source>
</evidence>
<dbReference type="RefSeq" id="WP_151693632.1">
    <property type="nucleotide sequence ID" value="NZ_BMGX01000001.1"/>
</dbReference>
<dbReference type="Gene3D" id="2.60.120.380">
    <property type="match status" value="1"/>
</dbReference>